<keyword evidence="5" id="KW-0687">Ribonucleoprotein</keyword>
<dbReference type="AlphaFoldDB" id="A0A5N5T476"/>
<keyword evidence="4" id="KW-0496">Mitochondrion</keyword>
<gene>
    <name evidence="9" type="primary">mRpS16</name>
    <name evidence="9" type="ORF">Anas_00431</name>
</gene>
<dbReference type="GO" id="GO:0005763">
    <property type="term" value="C:mitochondrial small ribosomal subunit"/>
    <property type="evidence" value="ECO:0007669"/>
    <property type="project" value="TreeGrafter"/>
</dbReference>
<evidence type="ECO:0000313" key="9">
    <source>
        <dbReference type="EMBL" id="KAB7501333.1"/>
    </source>
</evidence>
<evidence type="ECO:0000313" key="10">
    <source>
        <dbReference type="Proteomes" id="UP000326759"/>
    </source>
</evidence>
<name>A0A5N5T476_9CRUS</name>
<proteinExistence type="inferred from homology"/>
<dbReference type="PANTHER" id="PTHR12919:SF20">
    <property type="entry name" value="SMALL RIBOSOMAL SUBUNIT PROTEIN BS16M"/>
    <property type="match status" value="1"/>
</dbReference>
<dbReference type="FunFam" id="3.30.1320.10:FF:000004">
    <property type="entry name" value="28S ribosomal protein S16, mitochondrial"/>
    <property type="match status" value="1"/>
</dbReference>
<dbReference type="NCBIfam" id="TIGR00002">
    <property type="entry name" value="S16"/>
    <property type="match status" value="1"/>
</dbReference>
<dbReference type="OrthoDB" id="407221at2759"/>
<evidence type="ECO:0000256" key="1">
    <source>
        <dbReference type="ARBA" id="ARBA00004173"/>
    </source>
</evidence>
<feature type="compositionally biased region" description="Basic and acidic residues" evidence="8">
    <location>
        <begin position="110"/>
        <end position="121"/>
    </location>
</feature>
<dbReference type="InterPro" id="IPR023803">
    <property type="entry name" value="Ribosomal_bS16_dom_sf"/>
</dbReference>
<evidence type="ECO:0000256" key="5">
    <source>
        <dbReference type="ARBA" id="ARBA00023274"/>
    </source>
</evidence>
<dbReference type="PANTHER" id="PTHR12919">
    <property type="entry name" value="30S RIBOSOMAL PROTEIN S16"/>
    <property type="match status" value="1"/>
</dbReference>
<dbReference type="GO" id="GO:0032543">
    <property type="term" value="P:mitochondrial translation"/>
    <property type="evidence" value="ECO:0007669"/>
    <property type="project" value="TreeGrafter"/>
</dbReference>
<evidence type="ECO:0000256" key="8">
    <source>
        <dbReference type="SAM" id="MobiDB-lite"/>
    </source>
</evidence>
<dbReference type="Proteomes" id="UP000326759">
    <property type="component" value="Unassembled WGS sequence"/>
</dbReference>
<keyword evidence="10" id="KW-1185">Reference proteome</keyword>
<comment type="subcellular location">
    <subcellularLocation>
        <location evidence="1">Mitochondrion</location>
    </subcellularLocation>
</comment>
<keyword evidence="3 9" id="KW-0689">Ribosomal protein</keyword>
<dbReference type="InterPro" id="IPR000307">
    <property type="entry name" value="Ribosomal_bS16"/>
</dbReference>
<dbReference type="GO" id="GO:0005743">
    <property type="term" value="C:mitochondrial inner membrane"/>
    <property type="evidence" value="ECO:0007669"/>
    <property type="project" value="UniProtKB-ARBA"/>
</dbReference>
<comment type="similarity">
    <text evidence="2">Belongs to the bacterial ribosomal protein bS16 family.</text>
</comment>
<dbReference type="EMBL" id="SEYY01010983">
    <property type="protein sequence ID" value="KAB7501333.1"/>
    <property type="molecule type" value="Genomic_DNA"/>
</dbReference>
<organism evidence="9 10">
    <name type="scientific">Armadillidium nasatum</name>
    <dbReference type="NCBI Taxonomy" id="96803"/>
    <lineage>
        <taxon>Eukaryota</taxon>
        <taxon>Metazoa</taxon>
        <taxon>Ecdysozoa</taxon>
        <taxon>Arthropoda</taxon>
        <taxon>Crustacea</taxon>
        <taxon>Multicrustacea</taxon>
        <taxon>Malacostraca</taxon>
        <taxon>Eumalacostraca</taxon>
        <taxon>Peracarida</taxon>
        <taxon>Isopoda</taxon>
        <taxon>Oniscidea</taxon>
        <taxon>Crinocheta</taxon>
        <taxon>Armadillidiidae</taxon>
        <taxon>Armadillidium</taxon>
    </lineage>
</organism>
<evidence type="ECO:0000256" key="7">
    <source>
        <dbReference type="ARBA" id="ARBA00035438"/>
    </source>
</evidence>
<comment type="caution">
    <text evidence="9">The sequence shown here is derived from an EMBL/GenBank/DDBJ whole genome shotgun (WGS) entry which is preliminary data.</text>
</comment>
<protein>
    <recommendedName>
        <fullName evidence="6">Small ribosomal subunit protein bS16m</fullName>
    </recommendedName>
    <alternativeName>
        <fullName evidence="7">28S ribosomal protein S16, mitochondrial</fullName>
    </alternativeName>
</protein>
<accession>A0A5N5T476</accession>
<dbReference type="GO" id="GO:0003735">
    <property type="term" value="F:structural constituent of ribosome"/>
    <property type="evidence" value="ECO:0007669"/>
    <property type="project" value="InterPro"/>
</dbReference>
<feature type="region of interest" description="Disordered" evidence="8">
    <location>
        <begin position="110"/>
        <end position="130"/>
    </location>
</feature>
<evidence type="ECO:0000256" key="3">
    <source>
        <dbReference type="ARBA" id="ARBA00022980"/>
    </source>
</evidence>
<dbReference type="Pfam" id="PF00886">
    <property type="entry name" value="Ribosomal_S16"/>
    <property type="match status" value="1"/>
</dbReference>
<sequence length="130" mass="14617">MPFPASGGAAFAPRSRKVIRMILHGCTNRPFYHIVVMEKWRRINEQCIEQLGTFDPLPNSRGEKLVALNLERLTFWIGQKCTITEPCMEVFGLAGFLPIHPRTVIKASEAREKTKLAKESENAEEASSSS</sequence>
<dbReference type="SUPFAM" id="SSF54565">
    <property type="entry name" value="Ribosomal protein S16"/>
    <property type="match status" value="1"/>
</dbReference>
<evidence type="ECO:0000256" key="6">
    <source>
        <dbReference type="ARBA" id="ARBA00035263"/>
    </source>
</evidence>
<dbReference type="Gene3D" id="3.30.1320.10">
    <property type="match status" value="1"/>
</dbReference>
<reference evidence="9 10" key="1">
    <citation type="journal article" date="2019" name="PLoS Biol.">
        <title>Sex chromosomes control vertical transmission of feminizing Wolbachia symbionts in an isopod.</title>
        <authorList>
            <person name="Becking T."/>
            <person name="Chebbi M.A."/>
            <person name="Giraud I."/>
            <person name="Moumen B."/>
            <person name="Laverre T."/>
            <person name="Caubet Y."/>
            <person name="Peccoud J."/>
            <person name="Gilbert C."/>
            <person name="Cordaux R."/>
        </authorList>
    </citation>
    <scope>NUCLEOTIDE SEQUENCE [LARGE SCALE GENOMIC DNA]</scope>
    <source>
        <strain evidence="9">ANa2</strain>
        <tissue evidence="9">Whole body excluding digestive tract and cuticle</tissue>
    </source>
</reference>
<evidence type="ECO:0000256" key="4">
    <source>
        <dbReference type="ARBA" id="ARBA00023128"/>
    </source>
</evidence>
<evidence type="ECO:0000256" key="2">
    <source>
        <dbReference type="ARBA" id="ARBA00006668"/>
    </source>
</evidence>